<evidence type="ECO:0000313" key="4">
    <source>
        <dbReference type="Proteomes" id="UP000239388"/>
    </source>
</evidence>
<keyword evidence="2" id="KW-0812">Transmembrane</keyword>
<evidence type="ECO:0000256" key="2">
    <source>
        <dbReference type="SAM" id="Phobius"/>
    </source>
</evidence>
<reference evidence="3 4" key="1">
    <citation type="submission" date="2018-02" db="EMBL/GenBank/DDBJ databases">
        <title>Comparative genomes isolates from brazilian mangrove.</title>
        <authorList>
            <person name="Araujo J.E."/>
            <person name="Taketani R.G."/>
            <person name="Silva M.C.P."/>
            <person name="Loureco M.V."/>
            <person name="Andreote F.D."/>
        </authorList>
    </citation>
    <scope>NUCLEOTIDE SEQUENCE [LARGE SCALE GENOMIC DNA]</scope>
    <source>
        <strain evidence="3 4">NAP PRIS-MGV</strain>
    </source>
</reference>
<keyword evidence="2" id="KW-0472">Membrane</keyword>
<evidence type="ECO:0000256" key="1">
    <source>
        <dbReference type="SAM" id="MobiDB-lite"/>
    </source>
</evidence>
<dbReference type="InterPro" id="IPR036465">
    <property type="entry name" value="vWFA_dom_sf"/>
</dbReference>
<evidence type="ECO:0000313" key="3">
    <source>
        <dbReference type="EMBL" id="PQO40152.1"/>
    </source>
</evidence>
<protein>
    <recommendedName>
        <fullName evidence="5">VWFA domain-containing protein</fullName>
    </recommendedName>
</protein>
<sequence length="329" mass="34567">MITPIHPPEAESEKAKRRFALPAWLMSTLVHVTVIVVLAITIRTAPRGAASEPSRSGGIVLAERSDGRTEYVDGDADDASQAVAAATNAEAAAAESLPSVDQPPLDMAGFLPTGEGGEQAGSEMSGLPSASGLTGGGGGSKAGLDGAGTTRVFGIEGTGSRFAYVFDRSGSMSNAAGRPLAAAKSELLASLRDLDKLHQFQIIFYNEEPRVFNPLGGTPRLMFADDQGKALAEQFVGSISATGGTNHLKAIHMALAMNPDVIFFLSDADGAPTEEEMAEIRRRNRSAVINTIEFGFGPYDGRRNFLVRLAEENGGQHAYIDTSTLGSRR</sequence>
<organism evidence="3 4">
    <name type="scientific">Blastopirellula marina</name>
    <dbReference type="NCBI Taxonomy" id="124"/>
    <lineage>
        <taxon>Bacteria</taxon>
        <taxon>Pseudomonadati</taxon>
        <taxon>Planctomycetota</taxon>
        <taxon>Planctomycetia</taxon>
        <taxon>Pirellulales</taxon>
        <taxon>Pirellulaceae</taxon>
        <taxon>Blastopirellula</taxon>
    </lineage>
</organism>
<gene>
    <name evidence="3" type="ORF">C5Y98_05980</name>
</gene>
<keyword evidence="2" id="KW-1133">Transmembrane helix</keyword>
<dbReference type="AlphaFoldDB" id="A0A2S8G6T0"/>
<dbReference type="RefSeq" id="WP_105352502.1">
    <property type="nucleotide sequence ID" value="NZ_PUIB01000009.1"/>
</dbReference>
<feature type="transmembrane region" description="Helical" evidence="2">
    <location>
        <begin position="21"/>
        <end position="42"/>
    </location>
</feature>
<dbReference type="EMBL" id="PUIB01000009">
    <property type="protein sequence ID" value="PQO40152.1"/>
    <property type="molecule type" value="Genomic_DNA"/>
</dbReference>
<proteinExistence type="predicted"/>
<feature type="region of interest" description="Disordered" evidence="1">
    <location>
        <begin position="94"/>
        <end position="142"/>
    </location>
</feature>
<dbReference type="SUPFAM" id="SSF53300">
    <property type="entry name" value="vWA-like"/>
    <property type="match status" value="1"/>
</dbReference>
<dbReference type="Proteomes" id="UP000239388">
    <property type="component" value="Unassembled WGS sequence"/>
</dbReference>
<evidence type="ECO:0008006" key="5">
    <source>
        <dbReference type="Google" id="ProtNLM"/>
    </source>
</evidence>
<accession>A0A2S8G6T0</accession>
<dbReference type="OrthoDB" id="272806at2"/>
<dbReference type="Gene3D" id="3.40.50.410">
    <property type="entry name" value="von Willebrand factor, type A domain"/>
    <property type="match status" value="1"/>
</dbReference>
<name>A0A2S8G6T0_9BACT</name>
<comment type="caution">
    <text evidence="3">The sequence shown here is derived from an EMBL/GenBank/DDBJ whole genome shotgun (WGS) entry which is preliminary data.</text>
</comment>